<dbReference type="EMBL" id="CP013342">
    <property type="protein sequence ID" value="AMU94849.1"/>
    <property type="molecule type" value="Genomic_DNA"/>
</dbReference>
<dbReference type="AlphaFoldDB" id="A0A142VYQ6"/>
<reference evidence="3 4" key="2">
    <citation type="journal article" date="2016" name="Genome Announc.">
        <title>Complete Genome Sequence of Sphingopyxis terrae Strain 203-1 (NBRC 111660), a Polyethylene Glycol Degrader.</title>
        <authorList>
            <person name="Ohtsubo Y."/>
            <person name="Nonoyama S."/>
            <person name="Nagata Y."/>
            <person name="Numata M."/>
            <person name="Tsuchikane K."/>
            <person name="Hosoyama A."/>
            <person name="Yamazoe A."/>
            <person name="Tsuda M."/>
            <person name="Fujita N."/>
            <person name="Kawai F."/>
        </authorList>
    </citation>
    <scope>NUCLEOTIDE SEQUENCE [LARGE SCALE GENOMIC DNA]</scope>
    <source>
        <strain evidence="3 4">203-1</strain>
    </source>
</reference>
<protein>
    <submittedName>
        <fullName evidence="3">Lytic transglycosylase</fullName>
    </submittedName>
</protein>
<organism evidence="3 4">
    <name type="scientific">Sphingopyxis terrae subsp. terrae NBRC 15098</name>
    <dbReference type="NCBI Taxonomy" id="1219058"/>
    <lineage>
        <taxon>Bacteria</taxon>
        <taxon>Pseudomonadati</taxon>
        <taxon>Pseudomonadota</taxon>
        <taxon>Alphaproteobacteria</taxon>
        <taxon>Sphingomonadales</taxon>
        <taxon>Sphingomonadaceae</taxon>
        <taxon>Sphingopyxis</taxon>
    </lineage>
</organism>
<reference evidence="4" key="1">
    <citation type="submission" date="2015-11" db="EMBL/GenBank/DDBJ databases">
        <title>Complete genome sequence of a polyethylene glycol-degrading strain Sphingopyxis terrae strain 203-1 (NBRC 15098).</title>
        <authorList>
            <person name="Yoshiyuki O."/>
            <person name="Shouta N."/>
            <person name="Nagata Y."/>
            <person name="Numata M."/>
            <person name="Tsuchikane K."/>
            <person name="Hosoyama A."/>
            <person name="Yamazoe A."/>
            <person name="Tsuda M."/>
            <person name="Fujita N."/>
            <person name="Kawai F."/>
        </authorList>
    </citation>
    <scope>NUCLEOTIDE SEQUENCE [LARGE SCALE GENOMIC DNA]</scope>
    <source>
        <strain evidence="4">203-1</strain>
    </source>
</reference>
<accession>A0A142VYQ6</accession>
<evidence type="ECO:0000313" key="3">
    <source>
        <dbReference type="EMBL" id="AMU94849.1"/>
    </source>
</evidence>
<evidence type="ECO:0000256" key="1">
    <source>
        <dbReference type="ARBA" id="ARBA00009387"/>
    </source>
</evidence>
<dbReference type="RefSeq" id="WP_062901620.1">
    <property type="nucleotide sequence ID" value="NZ_CP013342.1"/>
</dbReference>
<evidence type="ECO:0000313" key="4">
    <source>
        <dbReference type="Proteomes" id="UP000076234"/>
    </source>
</evidence>
<comment type="similarity">
    <text evidence="1">Belongs to the virb1 family.</text>
</comment>
<dbReference type="KEGG" id="ster:AOA14_09565"/>
<evidence type="ECO:0000259" key="2">
    <source>
        <dbReference type="Pfam" id="PF01464"/>
    </source>
</evidence>
<dbReference type="STRING" id="1219058.AOA14_09565"/>
<proteinExistence type="inferred from homology"/>
<dbReference type="SUPFAM" id="SSF53955">
    <property type="entry name" value="Lysozyme-like"/>
    <property type="match status" value="1"/>
</dbReference>
<dbReference type="InterPro" id="IPR008258">
    <property type="entry name" value="Transglycosylase_SLT_dom_1"/>
</dbReference>
<feature type="domain" description="Transglycosylase SLT" evidence="2">
    <location>
        <begin position="21"/>
        <end position="69"/>
    </location>
</feature>
<gene>
    <name evidence="3" type="ORF">AOA14_09565</name>
</gene>
<dbReference type="Pfam" id="PF01464">
    <property type="entry name" value="SLT"/>
    <property type="match status" value="1"/>
</dbReference>
<dbReference type="Gene3D" id="1.10.530.10">
    <property type="match status" value="1"/>
</dbReference>
<dbReference type="InterPro" id="IPR023346">
    <property type="entry name" value="Lysozyme-like_dom_sf"/>
</dbReference>
<dbReference type="Proteomes" id="UP000076234">
    <property type="component" value="Chromosome"/>
</dbReference>
<name>A0A142VYQ6_9SPHN</name>
<sequence length="273" mass="28796">MNAINNPQAANRIAAPVMDAVQTASARTGVDFDYLVDVARVESRFNPGAKAATSSARGLYQFTNQTWLATLERHGANHGLAWAADAIRRDGAGRLSVSDPALRNQIMALRDDPFAASNMAAALTADNREFLESRMGRTAEPVDLYLAHFLGSAGAARFLTALDANPDQPGATLLPEAAAANRPIFYAPDGSMRSVGEIRHLFRAKLDAGGGAPLPAAAAPVSTWRSAATSFSGEAAGRPPLPMMDIQPMPRKLSMDFAASAYQRLASLSGDTA</sequence>